<evidence type="ECO:0000256" key="2">
    <source>
        <dbReference type="ARBA" id="ARBA00022670"/>
    </source>
</evidence>
<reference evidence="7 8" key="1">
    <citation type="submission" date="2018-06" db="EMBL/GenBank/DDBJ databases">
        <authorList>
            <consortium name="Pathogen Informatics"/>
            <person name="Doyle S."/>
        </authorList>
    </citation>
    <scope>NUCLEOTIDE SEQUENCE [LARGE SCALE GENOMIC DNA]</scope>
    <source>
        <strain evidence="7 8">NCTC11166</strain>
    </source>
</reference>
<evidence type="ECO:0000313" key="7">
    <source>
        <dbReference type="EMBL" id="SPU55879.1"/>
    </source>
</evidence>
<feature type="region of interest" description="Disordered" evidence="5">
    <location>
        <begin position="322"/>
        <end position="451"/>
    </location>
</feature>
<keyword evidence="2 7" id="KW-0645">Protease</keyword>
<dbReference type="RefSeq" id="WP_112863710.1">
    <property type="nucleotide sequence ID" value="NZ_UAQP01000014.1"/>
</dbReference>
<dbReference type="PANTHER" id="PTHR33209:SF1">
    <property type="entry name" value="PEPTIDASE S49 DOMAIN-CONTAINING PROTEIN"/>
    <property type="match status" value="1"/>
</dbReference>
<feature type="compositionally biased region" description="Low complexity" evidence="5">
    <location>
        <begin position="332"/>
        <end position="350"/>
    </location>
</feature>
<dbReference type="CDD" id="cd07022">
    <property type="entry name" value="S49_Sppa_36K_type"/>
    <property type="match status" value="1"/>
</dbReference>
<dbReference type="Gene3D" id="3.90.226.10">
    <property type="entry name" value="2-enoyl-CoA Hydratase, Chain A, domain 1"/>
    <property type="match status" value="1"/>
</dbReference>
<evidence type="ECO:0000256" key="5">
    <source>
        <dbReference type="SAM" id="MobiDB-lite"/>
    </source>
</evidence>
<gene>
    <name evidence="7" type="primary">sppA_1</name>
    <name evidence="7" type="ORF">NCTC11166_03282</name>
</gene>
<feature type="domain" description="Peptidase S49" evidence="6">
    <location>
        <begin position="172"/>
        <end position="323"/>
    </location>
</feature>
<proteinExistence type="inferred from homology"/>
<dbReference type="SUPFAM" id="SSF52096">
    <property type="entry name" value="ClpP/crotonase"/>
    <property type="match status" value="1"/>
</dbReference>
<keyword evidence="3 7" id="KW-0378">Hydrolase</keyword>
<protein>
    <submittedName>
        <fullName evidence="7">Protease 4</fullName>
        <ecNumber evidence="7">3.4.21.-</ecNumber>
    </submittedName>
</protein>
<sequence length="522" mass="54716">MSNLTSLATRHAGRPLLLTPRAAFELANRVRDVDAEASVKPGRFSALIRKLAGLDRQPSAMDDDGDYTPIPMETRLAYTPLYAGEPDDFGFCWTLKDGVALMQIDKPLLDRGEMFCGEVYHGYDTILQGLREANEDDRVRAIFIREATPGGVVASGLPALAEYMRENSARGGGKPIHVYADMACSAGYWIASGADKIVAGRVGLVGSIGAVIVHENWSGALEKAGVEITPIQFGEAKTDGAWFASLSDRARADLQAEIDQCGRDFISDVVAGRPQLSPEEVLATQAAVFMGHHDEAPRSALGLKLIDAIASEEQAFAELRDQVAGSKTNTVPGSPASAGSARDRASASPAKEAPVAKTPKAGGKPSASTALAAAQAAARKAQAEVARLKAEAAEEAPPADDEEDAETPEAEIDDDQAQPGAEADDDEGDEDQTEAEKIAGSPEAESNPKAATAAIAAGLTYAQFRKTSAAFSGVGARRLESTLKGSPRLGADAASDGKKASANLDPSAIYKRRAERAKGSVK</sequence>
<dbReference type="AlphaFoldDB" id="A0A2X1BID1"/>
<accession>A0A2X1BID1</accession>
<keyword evidence="4" id="KW-0720">Serine protease</keyword>
<organism evidence="7 8">
    <name type="scientific">Brevundimonas vesicularis</name>
    <name type="common">Pseudomonas vesicularis</name>
    <dbReference type="NCBI Taxonomy" id="41276"/>
    <lineage>
        <taxon>Bacteria</taxon>
        <taxon>Pseudomonadati</taxon>
        <taxon>Pseudomonadota</taxon>
        <taxon>Alphaproteobacteria</taxon>
        <taxon>Caulobacterales</taxon>
        <taxon>Caulobacteraceae</taxon>
        <taxon>Brevundimonas</taxon>
    </lineage>
</organism>
<dbReference type="Pfam" id="PF01343">
    <property type="entry name" value="Peptidase_S49"/>
    <property type="match status" value="1"/>
</dbReference>
<comment type="similarity">
    <text evidence="1">Belongs to the peptidase S49 family.</text>
</comment>
<dbReference type="InterPro" id="IPR002142">
    <property type="entry name" value="Peptidase_S49"/>
</dbReference>
<evidence type="ECO:0000259" key="6">
    <source>
        <dbReference type="Pfam" id="PF01343"/>
    </source>
</evidence>
<dbReference type="EC" id="3.4.21.-" evidence="7"/>
<dbReference type="EMBL" id="UAQP01000014">
    <property type="protein sequence ID" value="SPU55879.1"/>
    <property type="molecule type" value="Genomic_DNA"/>
</dbReference>
<feature type="compositionally biased region" description="Low complexity" evidence="5">
    <location>
        <begin position="367"/>
        <end position="385"/>
    </location>
</feature>
<dbReference type="PANTHER" id="PTHR33209">
    <property type="entry name" value="PROTEASE 4"/>
    <property type="match status" value="1"/>
</dbReference>
<evidence type="ECO:0000256" key="1">
    <source>
        <dbReference type="ARBA" id="ARBA00008683"/>
    </source>
</evidence>
<dbReference type="GO" id="GO:0006508">
    <property type="term" value="P:proteolysis"/>
    <property type="evidence" value="ECO:0007669"/>
    <property type="project" value="UniProtKB-KW"/>
</dbReference>
<dbReference type="InterPro" id="IPR029045">
    <property type="entry name" value="ClpP/crotonase-like_dom_sf"/>
</dbReference>
<feature type="compositionally biased region" description="Acidic residues" evidence="5">
    <location>
        <begin position="393"/>
        <end position="433"/>
    </location>
</feature>
<evidence type="ECO:0000256" key="4">
    <source>
        <dbReference type="ARBA" id="ARBA00022825"/>
    </source>
</evidence>
<dbReference type="GO" id="GO:0008236">
    <property type="term" value="F:serine-type peptidase activity"/>
    <property type="evidence" value="ECO:0007669"/>
    <property type="project" value="UniProtKB-KW"/>
</dbReference>
<evidence type="ECO:0000256" key="3">
    <source>
        <dbReference type="ARBA" id="ARBA00022801"/>
    </source>
</evidence>
<name>A0A2X1BID1_BREVE</name>
<dbReference type="InterPro" id="IPR033855">
    <property type="entry name" value="Protein_C"/>
</dbReference>
<feature type="compositionally biased region" description="Basic residues" evidence="5">
    <location>
        <begin position="510"/>
        <end position="522"/>
    </location>
</feature>
<feature type="region of interest" description="Disordered" evidence="5">
    <location>
        <begin position="476"/>
        <end position="522"/>
    </location>
</feature>
<dbReference type="Proteomes" id="UP000251186">
    <property type="component" value="Unassembled WGS sequence"/>
</dbReference>
<evidence type="ECO:0000313" key="8">
    <source>
        <dbReference type="Proteomes" id="UP000251186"/>
    </source>
</evidence>